<dbReference type="EMBL" id="CM023471">
    <property type="protein sequence ID" value="KAH7966704.1"/>
    <property type="molecule type" value="Genomic_DNA"/>
</dbReference>
<evidence type="ECO:0000313" key="2">
    <source>
        <dbReference type="Proteomes" id="UP000821865"/>
    </source>
</evidence>
<name>A0ACB8DEK3_DERSI</name>
<protein>
    <submittedName>
        <fullName evidence="1">Uncharacterized protein</fullName>
    </submittedName>
</protein>
<proteinExistence type="predicted"/>
<gene>
    <name evidence="1" type="ORF">HPB49_018744</name>
</gene>
<dbReference type="Proteomes" id="UP000821865">
    <property type="component" value="Chromosome 2"/>
</dbReference>
<comment type="caution">
    <text evidence="1">The sequence shown here is derived from an EMBL/GenBank/DDBJ whole genome shotgun (WGS) entry which is preliminary data.</text>
</comment>
<keyword evidence="2" id="KW-1185">Reference proteome</keyword>
<accession>A0ACB8DEK3</accession>
<evidence type="ECO:0000313" key="1">
    <source>
        <dbReference type="EMBL" id="KAH7966704.1"/>
    </source>
</evidence>
<organism evidence="1 2">
    <name type="scientific">Dermacentor silvarum</name>
    <name type="common">Tick</name>
    <dbReference type="NCBI Taxonomy" id="543639"/>
    <lineage>
        <taxon>Eukaryota</taxon>
        <taxon>Metazoa</taxon>
        <taxon>Ecdysozoa</taxon>
        <taxon>Arthropoda</taxon>
        <taxon>Chelicerata</taxon>
        <taxon>Arachnida</taxon>
        <taxon>Acari</taxon>
        <taxon>Parasitiformes</taxon>
        <taxon>Ixodida</taxon>
        <taxon>Ixodoidea</taxon>
        <taxon>Ixodidae</taxon>
        <taxon>Rhipicephalinae</taxon>
        <taxon>Dermacentor</taxon>
    </lineage>
</organism>
<reference evidence="1" key="1">
    <citation type="submission" date="2020-05" db="EMBL/GenBank/DDBJ databases">
        <title>Large-scale comparative analyses of tick genomes elucidate their genetic diversity and vector capacities.</title>
        <authorList>
            <person name="Jia N."/>
            <person name="Wang J."/>
            <person name="Shi W."/>
            <person name="Du L."/>
            <person name="Sun Y."/>
            <person name="Zhan W."/>
            <person name="Jiang J."/>
            <person name="Wang Q."/>
            <person name="Zhang B."/>
            <person name="Ji P."/>
            <person name="Sakyi L.B."/>
            <person name="Cui X."/>
            <person name="Yuan T."/>
            <person name="Jiang B."/>
            <person name="Yang W."/>
            <person name="Lam T.T.-Y."/>
            <person name="Chang Q."/>
            <person name="Ding S."/>
            <person name="Wang X."/>
            <person name="Zhu J."/>
            <person name="Ruan X."/>
            <person name="Zhao L."/>
            <person name="Wei J."/>
            <person name="Que T."/>
            <person name="Du C."/>
            <person name="Cheng J."/>
            <person name="Dai P."/>
            <person name="Han X."/>
            <person name="Huang E."/>
            <person name="Gao Y."/>
            <person name="Liu J."/>
            <person name="Shao H."/>
            <person name="Ye R."/>
            <person name="Li L."/>
            <person name="Wei W."/>
            <person name="Wang X."/>
            <person name="Wang C."/>
            <person name="Yang T."/>
            <person name="Huo Q."/>
            <person name="Li W."/>
            <person name="Guo W."/>
            <person name="Chen H."/>
            <person name="Zhou L."/>
            <person name="Ni X."/>
            <person name="Tian J."/>
            <person name="Zhou Y."/>
            <person name="Sheng Y."/>
            <person name="Liu T."/>
            <person name="Pan Y."/>
            <person name="Xia L."/>
            <person name="Li J."/>
            <person name="Zhao F."/>
            <person name="Cao W."/>
        </authorList>
    </citation>
    <scope>NUCLEOTIDE SEQUENCE</scope>
    <source>
        <strain evidence="1">Dsil-2018</strain>
    </source>
</reference>
<sequence>MSWTKPTVAALDASSAGRADGDSPKVERPQKSAESRLPTLEEFLEKRGFTGAMALLEFIGTFSSSSQSSRLEAALWTAYCAFHLGQHRHATRIYQEMLADKSMPSRCDNLQKMTMTRAVIARELGLFAATVVLFNHNCLRRVELPCVLPVPPGLVPRGRSVGTKGPLEPAAERLLFHLAHKAGYENRLMALLESLQDILEDQLSVASIHYLSELVMDEEEAEQAAAPATADKSGTDQGADKEDRVSGLQTPGMTVSSVASLKCKQAASIKPAVDESAVGKIEAEATPAKRRHHDMVAVSQEQRLRQVEASLEANGVQKEPRYAVQTSASSLTSGGKEVNS</sequence>